<name>A0A371CF67_YARLL</name>
<feature type="compositionally biased region" description="Low complexity" evidence="1">
    <location>
        <begin position="347"/>
        <end position="369"/>
    </location>
</feature>
<feature type="region of interest" description="Disordered" evidence="1">
    <location>
        <begin position="338"/>
        <end position="379"/>
    </location>
</feature>
<protein>
    <submittedName>
        <fullName evidence="2">Uncharacterized protein</fullName>
    </submittedName>
</protein>
<feature type="region of interest" description="Disordered" evidence="1">
    <location>
        <begin position="481"/>
        <end position="501"/>
    </location>
</feature>
<dbReference type="VEuPathDB" id="FungiDB:YALI0_E14839g"/>
<evidence type="ECO:0000313" key="2">
    <source>
        <dbReference type="EMBL" id="RDW28710.1"/>
    </source>
</evidence>
<feature type="region of interest" description="Disordered" evidence="1">
    <location>
        <begin position="249"/>
        <end position="302"/>
    </location>
</feature>
<reference evidence="2 3" key="1">
    <citation type="submission" date="2018-07" db="EMBL/GenBank/DDBJ databases">
        <title>Draft Genome Assemblies for Five Robust Yarrowia lipolytica Strains Exhibiting High Lipid Production and Pentose Sugar Utilization and Sugar Alcohol Secretion from Undetoxified Lignocellulosic Biomass Hydrolysates.</title>
        <authorList>
            <consortium name="DOE Joint Genome Institute"/>
            <person name="Walker C."/>
            <person name="Ryu S."/>
            <person name="Na H."/>
            <person name="Zane M."/>
            <person name="LaButti K."/>
            <person name="Lipzen A."/>
            <person name="Haridas S."/>
            <person name="Barry K."/>
            <person name="Grigoriev I.V."/>
            <person name="Quarterman J."/>
            <person name="Slininger P."/>
            <person name="Dien B."/>
            <person name="Trinh C.T."/>
        </authorList>
    </citation>
    <scope>NUCLEOTIDE SEQUENCE [LARGE SCALE GENOMIC DNA]</scope>
    <source>
        <strain evidence="2 3">YB392</strain>
    </source>
</reference>
<evidence type="ECO:0000256" key="1">
    <source>
        <dbReference type="SAM" id="MobiDB-lite"/>
    </source>
</evidence>
<organism evidence="2 3">
    <name type="scientific">Yarrowia lipolytica</name>
    <name type="common">Candida lipolytica</name>
    <dbReference type="NCBI Taxonomy" id="4952"/>
    <lineage>
        <taxon>Eukaryota</taxon>
        <taxon>Fungi</taxon>
        <taxon>Dikarya</taxon>
        <taxon>Ascomycota</taxon>
        <taxon>Saccharomycotina</taxon>
        <taxon>Dipodascomycetes</taxon>
        <taxon>Dipodascales</taxon>
        <taxon>Dipodascales incertae sedis</taxon>
        <taxon>Yarrowia</taxon>
    </lineage>
</organism>
<dbReference type="Proteomes" id="UP000256601">
    <property type="component" value="Unassembled WGS sequence"/>
</dbReference>
<accession>A0A371CF67</accession>
<proteinExistence type="predicted"/>
<dbReference type="AlphaFoldDB" id="A0A371CF67"/>
<gene>
    <name evidence="2" type="ORF">B0I71DRAFT_172220</name>
</gene>
<sequence>MQWFKRSKQALSADELLSQLQDDQQLTFAQFAVIVKPFSARDAHECTMAFRILHTINANLKETQSWPFQLLRHCDLEHVTGKSSWLDRIRKRPQKPTSEGGTKTVFNINIANKVHKQCGQMKTQMQQWDIKHLQNVTGKLLTNGSFTSDASSVLITLVLRILSRYSELEEQLDLAMSRATLIKINYELTEKLSKELENQGEEEDEINPLLVAYRSFVKQLLSELDTDSDNRQDLLQVVKDLEDMYKQYAASTPKKSSPRKKSSTSRFPTPSTPKREASDPFDYMDSPTHTQTESFSSMSNSVNSLFSSTSKASSTVSDELPNLLHAFDMEYVKQQRQRRELDGVGMSSPQSMTSSISSKSLSSSKSFSKLNPTHSSPLVAASPLQTSHIAPMPNSSPAPSHLDVQMINNRMMVKTASGYQDMQEWVMKQNQEAALRTTQPAVKSASDYIVTVPKESVPRTLPSTGTSFLSNIFGNRPLAPPVPLEKKELPKPQPSVGPTTSLLAKSLSEKHSTFQQSAFETSYRQEMNDFE</sequence>
<dbReference type="EMBL" id="KZ858950">
    <property type="protein sequence ID" value="RDW28710.1"/>
    <property type="molecule type" value="Genomic_DNA"/>
</dbReference>
<evidence type="ECO:0000313" key="3">
    <source>
        <dbReference type="Proteomes" id="UP000256601"/>
    </source>
</evidence>
<dbReference type="VEuPathDB" id="FungiDB:YALI1_E17829g"/>